<sequence length="137" mass="15208">MNTFEGSSNAVLGKHNDFPDYSGTKLGRAGDGWDTFSERFLSFDSYSYDAPRNGHMGSSRRDLVDVRSHTSKNDGNQVGNRGAWDKGSTSIRLGEGPSARSVWQASKDEAILFFFIKREISAPLCNLDVEKFASFQQ</sequence>
<evidence type="ECO:0000313" key="3">
    <source>
        <dbReference type="Proteomes" id="UP000541444"/>
    </source>
</evidence>
<keyword evidence="3" id="KW-1185">Reference proteome</keyword>
<name>A0A7J7P892_9MAGN</name>
<organism evidence="2 3">
    <name type="scientific">Kingdonia uniflora</name>
    <dbReference type="NCBI Taxonomy" id="39325"/>
    <lineage>
        <taxon>Eukaryota</taxon>
        <taxon>Viridiplantae</taxon>
        <taxon>Streptophyta</taxon>
        <taxon>Embryophyta</taxon>
        <taxon>Tracheophyta</taxon>
        <taxon>Spermatophyta</taxon>
        <taxon>Magnoliopsida</taxon>
        <taxon>Ranunculales</taxon>
        <taxon>Circaeasteraceae</taxon>
        <taxon>Kingdonia</taxon>
    </lineage>
</organism>
<gene>
    <name evidence="2" type="ORF">GIB67_009068</name>
</gene>
<protein>
    <submittedName>
        <fullName evidence="2">Uncharacterized protein</fullName>
    </submittedName>
</protein>
<evidence type="ECO:0000256" key="1">
    <source>
        <dbReference type="SAM" id="MobiDB-lite"/>
    </source>
</evidence>
<feature type="region of interest" description="Disordered" evidence="1">
    <location>
        <begin position="67"/>
        <end position="98"/>
    </location>
</feature>
<dbReference type="Proteomes" id="UP000541444">
    <property type="component" value="Unassembled WGS sequence"/>
</dbReference>
<proteinExistence type="predicted"/>
<dbReference type="EMBL" id="JACGCM010000189">
    <property type="protein sequence ID" value="KAF6175374.1"/>
    <property type="molecule type" value="Genomic_DNA"/>
</dbReference>
<reference evidence="2 3" key="1">
    <citation type="journal article" date="2020" name="IScience">
        <title>Genome Sequencing of the Endangered Kingdonia uniflora (Circaeasteraceae, Ranunculales) Reveals Potential Mechanisms of Evolutionary Specialization.</title>
        <authorList>
            <person name="Sun Y."/>
            <person name="Deng T."/>
            <person name="Zhang A."/>
            <person name="Moore M.J."/>
            <person name="Landis J.B."/>
            <person name="Lin N."/>
            <person name="Zhang H."/>
            <person name="Zhang X."/>
            <person name="Huang J."/>
            <person name="Zhang X."/>
            <person name="Sun H."/>
            <person name="Wang H."/>
        </authorList>
    </citation>
    <scope>NUCLEOTIDE SEQUENCE [LARGE SCALE GENOMIC DNA]</scope>
    <source>
        <strain evidence="2">TB1705</strain>
        <tissue evidence="2">Leaf</tissue>
    </source>
</reference>
<evidence type="ECO:0000313" key="2">
    <source>
        <dbReference type="EMBL" id="KAF6175374.1"/>
    </source>
</evidence>
<accession>A0A7J7P892</accession>
<comment type="caution">
    <text evidence="2">The sequence shown here is derived from an EMBL/GenBank/DDBJ whole genome shotgun (WGS) entry which is preliminary data.</text>
</comment>
<dbReference type="AlphaFoldDB" id="A0A7J7P892"/>